<protein>
    <submittedName>
        <fullName evidence="1">Uncharacterized protein</fullName>
    </submittedName>
</protein>
<organism evidence="1 2">
    <name type="scientific">Reinekea forsetii</name>
    <dbReference type="NCBI Taxonomy" id="1336806"/>
    <lineage>
        <taxon>Bacteria</taxon>
        <taxon>Pseudomonadati</taxon>
        <taxon>Pseudomonadota</taxon>
        <taxon>Gammaproteobacteria</taxon>
        <taxon>Oceanospirillales</taxon>
        <taxon>Saccharospirillaceae</taxon>
        <taxon>Reinekea</taxon>
    </lineage>
</organism>
<proteinExistence type="predicted"/>
<gene>
    <name evidence="1" type="ORF">REIFOR_01841</name>
</gene>
<dbReference type="Proteomes" id="UP000229757">
    <property type="component" value="Chromosome"/>
</dbReference>
<dbReference type="KEGG" id="rfo:REIFOR_01841"/>
<reference evidence="1 2" key="1">
    <citation type="journal article" date="2017" name="Environ. Microbiol.">
        <title>Genomic and physiological analyses of 'Reinekea forsetii' reveal a versatile opportunistic lifestyle during spring algae blooms.</title>
        <authorList>
            <person name="Avci B."/>
            <person name="Hahnke R.L."/>
            <person name="Chafee M."/>
            <person name="Fischer T."/>
            <person name="Gruber-Vodicka H."/>
            <person name="Tegetmeyer H.E."/>
            <person name="Harder J."/>
            <person name="Fuchs B.M."/>
            <person name="Amann R.I."/>
            <person name="Teeling H."/>
        </authorList>
    </citation>
    <scope>NUCLEOTIDE SEQUENCE [LARGE SCALE GENOMIC DNA]</scope>
    <source>
        <strain evidence="1 2">Hel1_31_D35</strain>
    </source>
</reference>
<sequence>MGLQPLFSTNNVTGLGKSAPSEFMVKKIQALTQNVCIIELPPSEERGCQRVVR</sequence>
<evidence type="ECO:0000313" key="1">
    <source>
        <dbReference type="EMBL" id="ATX76978.1"/>
    </source>
</evidence>
<evidence type="ECO:0000313" key="2">
    <source>
        <dbReference type="Proteomes" id="UP000229757"/>
    </source>
</evidence>
<dbReference type="EMBL" id="CP011797">
    <property type="protein sequence ID" value="ATX76978.1"/>
    <property type="molecule type" value="Genomic_DNA"/>
</dbReference>
<name>A0A2K8KQF5_9GAMM</name>
<accession>A0A2K8KQF5</accession>
<dbReference type="AlphaFoldDB" id="A0A2K8KQF5"/>
<keyword evidence="2" id="KW-1185">Reference proteome</keyword>